<dbReference type="AlphaFoldDB" id="A0A8U0I0R1"/>
<proteinExistence type="inferred from homology"/>
<evidence type="ECO:0000256" key="6">
    <source>
        <dbReference type="ARBA" id="ARBA00023136"/>
    </source>
</evidence>
<sequence length="302" mass="34105">MSTDTDRRFEFETDQSGWSWETHYKPVLKYISLAVLMVWMLLPVYYTFANSLKTPEMIFTQPLGIPFVTFDPVAFSGRNAWRTMWDAFPFVEYTLATFIVSVGTAGLATVAAVFAAYSFARLDYPFKNSLFVLSVAGFMFPIVLLAIPIFVLMQQLGLLNTYVGMILAFTAFTLPYNIWLLRGFFEELPDNLEESARVDGCTQIGAFFRVILPLSRPALASVFLLAFLLAWHNYLMAFIIGQDPLHTTLAPALLELKGTFFVRNFHYIMAGTFLSMIVPITMYMYLQKYLVEGLSSGGGVKG</sequence>
<feature type="transmembrane region" description="Helical" evidence="7">
    <location>
        <begin position="265"/>
        <end position="286"/>
    </location>
</feature>
<name>A0A8U0I0R1_9EURY</name>
<keyword evidence="10" id="KW-1185">Reference proteome</keyword>
<evidence type="ECO:0000256" key="3">
    <source>
        <dbReference type="ARBA" id="ARBA00022475"/>
    </source>
</evidence>
<dbReference type="InterPro" id="IPR035906">
    <property type="entry name" value="MetI-like_sf"/>
</dbReference>
<dbReference type="PANTHER" id="PTHR43744">
    <property type="entry name" value="ABC TRANSPORTER PERMEASE PROTEIN MG189-RELATED-RELATED"/>
    <property type="match status" value="1"/>
</dbReference>
<feature type="transmembrane region" description="Helical" evidence="7">
    <location>
        <begin position="130"/>
        <end position="153"/>
    </location>
</feature>
<reference evidence="9 10" key="1">
    <citation type="submission" date="2022-04" db="EMBL/GenBank/DDBJ databases">
        <title>Diverse halophilic archaea isolated from saline environments.</title>
        <authorList>
            <person name="Cui H.-L."/>
        </authorList>
    </citation>
    <scope>NUCLEOTIDE SEQUENCE [LARGE SCALE GENOMIC DNA]</scope>
    <source>
        <strain evidence="9 10">XZYJT49</strain>
        <plasmid evidence="9 10">unnamed2</plasmid>
    </source>
</reference>
<comment type="subcellular location">
    <subcellularLocation>
        <location evidence="1 7">Cell membrane</location>
        <topology evidence="1 7">Multi-pass membrane protein</topology>
    </subcellularLocation>
</comment>
<feature type="transmembrane region" description="Helical" evidence="7">
    <location>
        <begin position="159"/>
        <end position="179"/>
    </location>
</feature>
<accession>A0A8U0I0R1</accession>
<dbReference type="GeneID" id="72187799"/>
<keyword evidence="6 7" id="KW-0472">Membrane</keyword>
<dbReference type="Pfam" id="PF00528">
    <property type="entry name" value="BPD_transp_1"/>
    <property type="match status" value="1"/>
</dbReference>
<dbReference type="Gene3D" id="1.10.3720.10">
    <property type="entry name" value="MetI-like"/>
    <property type="match status" value="1"/>
</dbReference>
<evidence type="ECO:0000313" key="9">
    <source>
        <dbReference type="EMBL" id="UPV76739.1"/>
    </source>
</evidence>
<keyword evidence="2 7" id="KW-0813">Transport</keyword>
<dbReference type="GO" id="GO:0055085">
    <property type="term" value="P:transmembrane transport"/>
    <property type="evidence" value="ECO:0007669"/>
    <property type="project" value="InterPro"/>
</dbReference>
<protein>
    <submittedName>
        <fullName evidence="9">Carbohydrate ABC transporter permease</fullName>
    </submittedName>
</protein>
<gene>
    <name evidence="9" type="ORF">M0R89_21330</name>
</gene>
<evidence type="ECO:0000256" key="5">
    <source>
        <dbReference type="ARBA" id="ARBA00022989"/>
    </source>
</evidence>
<dbReference type="PROSITE" id="PS50928">
    <property type="entry name" value="ABC_TM1"/>
    <property type="match status" value="1"/>
</dbReference>
<dbReference type="Proteomes" id="UP000830729">
    <property type="component" value="Plasmid unnamed2"/>
</dbReference>
<dbReference type="PANTHER" id="PTHR43744:SF8">
    <property type="entry name" value="SN-GLYCEROL-3-PHOSPHATE TRANSPORT SYSTEM PERMEASE PROTEIN UGPE"/>
    <property type="match status" value="1"/>
</dbReference>
<evidence type="ECO:0000256" key="7">
    <source>
        <dbReference type="RuleBase" id="RU363032"/>
    </source>
</evidence>
<evidence type="ECO:0000256" key="1">
    <source>
        <dbReference type="ARBA" id="ARBA00004651"/>
    </source>
</evidence>
<feature type="transmembrane region" description="Helical" evidence="7">
    <location>
        <begin position="95"/>
        <end position="118"/>
    </location>
</feature>
<dbReference type="GO" id="GO:0005886">
    <property type="term" value="C:plasma membrane"/>
    <property type="evidence" value="ECO:0007669"/>
    <property type="project" value="UniProtKB-SubCell"/>
</dbReference>
<keyword evidence="9" id="KW-0614">Plasmid</keyword>
<comment type="similarity">
    <text evidence="7">Belongs to the binding-protein-dependent transport system permease family.</text>
</comment>
<feature type="transmembrane region" description="Helical" evidence="7">
    <location>
        <begin position="27"/>
        <end position="46"/>
    </location>
</feature>
<evidence type="ECO:0000313" key="10">
    <source>
        <dbReference type="Proteomes" id="UP000830729"/>
    </source>
</evidence>
<feature type="domain" description="ABC transmembrane type-1" evidence="8">
    <location>
        <begin position="94"/>
        <end position="286"/>
    </location>
</feature>
<feature type="transmembrane region" description="Helical" evidence="7">
    <location>
        <begin position="218"/>
        <end position="240"/>
    </location>
</feature>
<evidence type="ECO:0000256" key="4">
    <source>
        <dbReference type="ARBA" id="ARBA00022692"/>
    </source>
</evidence>
<dbReference type="RefSeq" id="WP_248652772.1">
    <property type="nucleotide sequence ID" value="NZ_CP096661.1"/>
</dbReference>
<dbReference type="SUPFAM" id="SSF161098">
    <property type="entry name" value="MetI-like"/>
    <property type="match status" value="1"/>
</dbReference>
<keyword evidence="4 7" id="KW-0812">Transmembrane</keyword>
<dbReference type="CDD" id="cd06261">
    <property type="entry name" value="TM_PBP2"/>
    <property type="match status" value="1"/>
</dbReference>
<evidence type="ECO:0000259" key="8">
    <source>
        <dbReference type="PROSITE" id="PS50928"/>
    </source>
</evidence>
<dbReference type="KEGG" id="halx:M0R89_21330"/>
<organism evidence="9 10">
    <name type="scientific">Halorussus limi</name>
    <dbReference type="NCBI Taxonomy" id="2938695"/>
    <lineage>
        <taxon>Archaea</taxon>
        <taxon>Methanobacteriati</taxon>
        <taxon>Methanobacteriota</taxon>
        <taxon>Stenosarchaea group</taxon>
        <taxon>Halobacteria</taxon>
        <taxon>Halobacteriales</taxon>
        <taxon>Haladaptataceae</taxon>
        <taxon>Halorussus</taxon>
    </lineage>
</organism>
<dbReference type="InterPro" id="IPR000515">
    <property type="entry name" value="MetI-like"/>
</dbReference>
<dbReference type="EMBL" id="CP096661">
    <property type="protein sequence ID" value="UPV76739.1"/>
    <property type="molecule type" value="Genomic_DNA"/>
</dbReference>
<keyword evidence="5 7" id="KW-1133">Transmembrane helix</keyword>
<keyword evidence="3" id="KW-1003">Cell membrane</keyword>
<evidence type="ECO:0000256" key="2">
    <source>
        <dbReference type="ARBA" id="ARBA00022448"/>
    </source>
</evidence>
<geneLocation type="plasmid" evidence="9 10">
    <name>unnamed2</name>
</geneLocation>